<gene>
    <name evidence="1" type="ORF">GS617_07450</name>
    <name evidence="2" type="ORF">GS634_05225</name>
</gene>
<sequence length="128" mass="14889">MPEVTRNGSFEKTVQLDESQIAGRLGELLEHTRSKGYVHTARMIEEALSAHSFERRHLGNTQKYLSELQRLKRKEMTRLVRETDGKKQAAFVLTPRMRVDHRNPAALRSGAWRNTPMPFPAEPEFKFR</sequence>
<dbReference type="Proteomes" id="UP000599383">
    <property type="component" value="Unassembled WGS sequence"/>
</dbReference>
<dbReference type="EMBL" id="WVRA01000001">
    <property type="protein sequence ID" value="NOE17524.1"/>
    <property type="molecule type" value="Genomic_DNA"/>
</dbReference>
<organism evidence="2 3">
    <name type="scientific">Ruegeria atlantica</name>
    <dbReference type="NCBI Taxonomy" id="81569"/>
    <lineage>
        <taxon>Bacteria</taxon>
        <taxon>Pseudomonadati</taxon>
        <taxon>Pseudomonadota</taxon>
        <taxon>Alphaproteobacteria</taxon>
        <taxon>Rhodobacterales</taxon>
        <taxon>Roseobacteraceae</taxon>
        <taxon>Ruegeria</taxon>
    </lineage>
</organism>
<dbReference type="EMBL" id="WVQY01000002">
    <property type="protein sequence ID" value="NOD30098.1"/>
    <property type="molecule type" value="Genomic_DNA"/>
</dbReference>
<reference evidence="2 4" key="1">
    <citation type="submission" date="2019-12" db="EMBL/GenBank/DDBJ databases">
        <title>Ruegeria JWLKs population differentiation of coral mucus and skeleton niches.</title>
        <authorList>
            <person name="Luo D."/>
        </authorList>
    </citation>
    <scope>NUCLEOTIDE SEQUENCE</scope>
    <source>
        <strain evidence="2">HKCCD6181</strain>
        <strain evidence="1 4">HKCCD6238</strain>
    </source>
</reference>
<evidence type="ECO:0000313" key="4">
    <source>
        <dbReference type="Proteomes" id="UP000599383"/>
    </source>
</evidence>
<name>A0AA90YYM2_9RHOB</name>
<dbReference type="AlphaFoldDB" id="A0AA90YYM2"/>
<evidence type="ECO:0000313" key="3">
    <source>
        <dbReference type="Proteomes" id="UP000597886"/>
    </source>
</evidence>
<proteinExistence type="predicted"/>
<evidence type="ECO:0000313" key="1">
    <source>
        <dbReference type="EMBL" id="NOD30098.1"/>
    </source>
</evidence>
<dbReference type="Proteomes" id="UP000597886">
    <property type="component" value="Unassembled WGS sequence"/>
</dbReference>
<keyword evidence="4" id="KW-1185">Reference proteome</keyword>
<protein>
    <submittedName>
        <fullName evidence="2">Uncharacterized protein</fullName>
    </submittedName>
</protein>
<accession>A0AA90YYM2</accession>
<evidence type="ECO:0000313" key="2">
    <source>
        <dbReference type="EMBL" id="NOE17524.1"/>
    </source>
</evidence>
<dbReference type="RefSeq" id="WP_171119571.1">
    <property type="nucleotide sequence ID" value="NZ_WVQY01000002.1"/>
</dbReference>
<comment type="caution">
    <text evidence="2">The sequence shown here is derived from an EMBL/GenBank/DDBJ whole genome shotgun (WGS) entry which is preliminary data.</text>
</comment>